<comment type="caution">
    <text evidence="1">The sequence shown here is derived from an EMBL/GenBank/DDBJ whole genome shotgun (WGS) entry which is preliminary data.</text>
</comment>
<evidence type="ECO:0000313" key="1">
    <source>
        <dbReference type="EMBL" id="GAM74483.1"/>
    </source>
</evidence>
<dbReference type="AlphaFoldDB" id="A0A0B8QH05"/>
<accession>A0A0B8QH05</accession>
<dbReference type="Gene3D" id="3.90.70.10">
    <property type="entry name" value="Cysteine proteinases"/>
    <property type="match status" value="1"/>
</dbReference>
<reference evidence="1 2" key="1">
    <citation type="submission" date="2015-01" db="EMBL/GenBank/DDBJ databases">
        <title>Vibrio sp. C94 JCM 19241 whole genome shotgun sequence.</title>
        <authorList>
            <person name="Sawabe T."/>
            <person name="Meirelles P."/>
            <person name="Feng G."/>
            <person name="Sayaka M."/>
            <person name="Hattori M."/>
            <person name="Ohkuma M."/>
        </authorList>
    </citation>
    <scope>NUCLEOTIDE SEQUENCE [LARGE SCALE GENOMIC DNA]</scope>
    <source>
        <strain evidence="2">JCM 19241</strain>
    </source>
</reference>
<sequence>MVNGLPLPEGKLTPLLLPRAAERAGLVAKEKNAPLEKVSELTLPAILLTGHDEACVLLSIDQEKGQAEIISQAQVYRNYNRAKRAQRRVQWPLLLD</sequence>
<dbReference type="Proteomes" id="UP000031666">
    <property type="component" value="Unassembled WGS sequence"/>
</dbReference>
<evidence type="ECO:0000313" key="2">
    <source>
        <dbReference type="Proteomes" id="UP000031666"/>
    </source>
</evidence>
<name>A0A0B8QH05_9VIBR</name>
<gene>
    <name evidence="1" type="ORF">JCM19241_826</name>
</gene>
<dbReference type="STRING" id="1481914.JCM19241_826"/>
<proteinExistence type="predicted"/>
<dbReference type="EMBL" id="BBSC01000003">
    <property type="protein sequence ID" value="GAM74483.1"/>
    <property type="molecule type" value="Genomic_DNA"/>
</dbReference>
<organism evidence="1 2">
    <name type="scientific">Vibrio ishigakensis</name>
    <dbReference type="NCBI Taxonomy" id="1481914"/>
    <lineage>
        <taxon>Bacteria</taxon>
        <taxon>Pseudomonadati</taxon>
        <taxon>Pseudomonadota</taxon>
        <taxon>Gammaproteobacteria</taxon>
        <taxon>Vibrionales</taxon>
        <taxon>Vibrionaceae</taxon>
        <taxon>Vibrio</taxon>
    </lineage>
</organism>
<reference evidence="1 2" key="2">
    <citation type="submission" date="2015-01" db="EMBL/GenBank/DDBJ databases">
        <authorList>
            <consortium name="NBRP consortium"/>
            <person name="Sawabe T."/>
            <person name="Meirelles P."/>
            <person name="Feng G."/>
            <person name="Sayaka M."/>
            <person name="Hattori M."/>
            <person name="Ohkuma M."/>
        </authorList>
    </citation>
    <scope>NUCLEOTIDE SEQUENCE [LARGE SCALE GENOMIC DNA]</scope>
    <source>
        <strain evidence="2">JCM 19241</strain>
    </source>
</reference>
<protein>
    <submittedName>
        <fullName evidence="1">Type I secretion system ATPase</fullName>
    </submittedName>
</protein>